<name>A0AAX6MEX9_9PEZI</name>
<proteinExistence type="predicted"/>
<dbReference type="Proteomes" id="UP001369815">
    <property type="component" value="Unassembled WGS sequence"/>
</dbReference>
<reference evidence="3 4" key="1">
    <citation type="journal article" date="2024" name="Front Chem Biol">
        <title>Unveiling the potential of Daldinia eschscholtzii MFLUCC 19-0629 through bioactivity and bioinformatics studies for enhanced sustainable agriculture production.</title>
        <authorList>
            <person name="Brooks S."/>
            <person name="Weaver J.A."/>
            <person name="Klomchit A."/>
            <person name="Alharthi S.A."/>
            <person name="Onlamun T."/>
            <person name="Nurani R."/>
            <person name="Vong T.K."/>
            <person name="Alberti F."/>
            <person name="Greco C."/>
        </authorList>
    </citation>
    <scope>NUCLEOTIDE SEQUENCE [LARGE SCALE GENOMIC DNA]</scope>
    <source>
        <strain evidence="3">MFLUCC 19-0629</strain>
    </source>
</reference>
<dbReference type="Gene3D" id="2.120.10.70">
    <property type="entry name" value="Fucose-specific lectin"/>
    <property type="match status" value="1"/>
</dbReference>
<feature type="transmembrane region" description="Helical" evidence="2">
    <location>
        <begin position="82"/>
        <end position="104"/>
    </location>
</feature>
<keyword evidence="2" id="KW-0472">Membrane</keyword>
<sequence>MSKPMDYRVSQPGLEIVYSTDPEVVNPPSQKYLALASDPVIPPQFKNDNTLYSQQPAYGVYSSKEVVPQPPPQGRNGDRRKLYFLIGGIVLLAVIVGAVVGGVLGTQAASSDGSDNPPAAASSTPTPPSQTSTPSAGTISSVNTTAVRPKTRLTVTGRRVPGNGFTSRLFWQGGDNKIRTSRYSSSTSQWSSPIIFEDVNAKPGTPIAVTIYLQFPQFEFFYLDPSSTFQGINFFEDETVPKIDSISSDRTSFTVPDGSRMSAYWPYVIYQNRNASFHRVVYDAHGGRGWFNDTLQGWYHPEDIPLGDVNSGIAVVPLVNSFRTPYTAGLAYRDPTGLLSIFPFGGYDDKVSWYSGSLRVTIPSGTSIAALTIARLNSNTTNTWILYQDEDNKIQSVWQGDDNAWQGPQEVGEADAGTDIACLTEQVGDQPTQSTLASQTDMRRCYYQYKGLIREKRLTSSSWVDGASIPME</sequence>
<accession>A0AAX6MEX9</accession>
<evidence type="ECO:0000256" key="2">
    <source>
        <dbReference type="SAM" id="Phobius"/>
    </source>
</evidence>
<protein>
    <recommendedName>
        <fullName evidence="5">Fucose-specific lectin</fullName>
    </recommendedName>
</protein>
<keyword evidence="2" id="KW-0812">Transmembrane</keyword>
<evidence type="ECO:0000313" key="4">
    <source>
        <dbReference type="Proteomes" id="UP001369815"/>
    </source>
</evidence>
<evidence type="ECO:0008006" key="5">
    <source>
        <dbReference type="Google" id="ProtNLM"/>
    </source>
</evidence>
<evidence type="ECO:0000256" key="1">
    <source>
        <dbReference type="SAM" id="MobiDB-lite"/>
    </source>
</evidence>
<keyword evidence="4" id="KW-1185">Reference proteome</keyword>
<keyword evidence="2" id="KW-1133">Transmembrane helix</keyword>
<feature type="compositionally biased region" description="Low complexity" evidence="1">
    <location>
        <begin position="117"/>
        <end position="136"/>
    </location>
</feature>
<dbReference type="AlphaFoldDB" id="A0AAX6MEX9"/>
<comment type="caution">
    <text evidence="3">The sequence shown here is derived from an EMBL/GenBank/DDBJ whole genome shotgun (WGS) entry which is preliminary data.</text>
</comment>
<evidence type="ECO:0000313" key="3">
    <source>
        <dbReference type="EMBL" id="KAK6951179.1"/>
    </source>
</evidence>
<gene>
    <name evidence="3" type="ORF">Daesc_007710</name>
</gene>
<feature type="region of interest" description="Disordered" evidence="1">
    <location>
        <begin position="108"/>
        <end position="158"/>
    </location>
</feature>
<organism evidence="3 4">
    <name type="scientific">Daldinia eschscholtzii</name>
    <dbReference type="NCBI Taxonomy" id="292717"/>
    <lineage>
        <taxon>Eukaryota</taxon>
        <taxon>Fungi</taxon>
        <taxon>Dikarya</taxon>
        <taxon>Ascomycota</taxon>
        <taxon>Pezizomycotina</taxon>
        <taxon>Sordariomycetes</taxon>
        <taxon>Xylariomycetidae</taxon>
        <taxon>Xylariales</taxon>
        <taxon>Hypoxylaceae</taxon>
        <taxon>Daldinia</taxon>
    </lineage>
</organism>
<dbReference type="EMBL" id="JBANMG010000007">
    <property type="protein sequence ID" value="KAK6951179.1"/>
    <property type="molecule type" value="Genomic_DNA"/>
</dbReference>
<dbReference type="SUPFAM" id="SSF89372">
    <property type="entry name" value="Fucose-specific lectin"/>
    <property type="match status" value="1"/>
</dbReference>
<feature type="compositionally biased region" description="Polar residues" evidence="1">
    <location>
        <begin position="137"/>
        <end position="146"/>
    </location>
</feature>